<dbReference type="PANTHER" id="PTHR31793">
    <property type="entry name" value="4-HYDROXYBENZOYL-COA THIOESTERASE FAMILY MEMBER"/>
    <property type="match status" value="1"/>
</dbReference>
<dbReference type="RefSeq" id="WP_109907932.1">
    <property type="nucleotide sequence ID" value="NZ_QGLE01000017.1"/>
</dbReference>
<name>A0A317DYN4_9PROT</name>
<dbReference type="PROSITE" id="PS01328">
    <property type="entry name" value="4HBCOA_THIOESTERASE"/>
    <property type="match status" value="1"/>
</dbReference>
<evidence type="ECO:0000313" key="4">
    <source>
        <dbReference type="Proteomes" id="UP000245461"/>
    </source>
</evidence>
<dbReference type="InterPro" id="IPR006684">
    <property type="entry name" value="YbgC/YbaW"/>
</dbReference>
<dbReference type="NCBIfam" id="TIGR00051">
    <property type="entry name" value="YbgC/FadM family acyl-CoA thioesterase"/>
    <property type="match status" value="1"/>
</dbReference>
<protein>
    <submittedName>
        <fullName evidence="3">Tol-pal system-associated acyl-CoA thioesterase</fullName>
    </submittedName>
</protein>
<dbReference type="SUPFAM" id="SSF54637">
    <property type="entry name" value="Thioesterase/thiol ester dehydrase-isomerase"/>
    <property type="match status" value="1"/>
</dbReference>
<dbReference type="PANTHER" id="PTHR31793:SF37">
    <property type="entry name" value="ACYL-COA THIOESTER HYDROLASE YBGC"/>
    <property type="match status" value="1"/>
</dbReference>
<dbReference type="InterPro" id="IPR008272">
    <property type="entry name" value="HB-CoA_thioesterase_AS"/>
</dbReference>
<dbReference type="Proteomes" id="UP000245461">
    <property type="component" value="Unassembled WGS sequence"/>
</dbReference>
<dbReference type="EMBL" id="QGLE01000017">
    <property type="protein sequence ID" value="PWR18113.1"/>
    <property type="molecule type" value="Genomic_DNA"/>
</dbReference>
<organism evidence="3 4">
    <name type="scientific">Zavarzinia aquatilis</name>
    <dbReference type="NCBI Taxonomy" id="2211142"/>
    <lineage>
        <taxon>Bacteria</taxon>
        <taxon>Pseudomonadati</taxon>
        <taxon>Pseudomonadota</taxon>
        <taxon>Alphaproteobacteria</taxon>
        <taxon>Rhodospirillales</taxon>
        <taxon>Zavarziniaceae</taxon>
        <taxon>Zavarzinia</taxon>
    </lineage>
</organism>
<sequence>MPDVTALGPQVGVLAEGAHWLPLRVYFEDTDAGGIVYHANYLKFMERARSDFARQIGIDQNAMMEGDDPLAFVVKRIDIDYARPARLDDALVVETRLKVLKGASMESLQIVRRGVEIMTQATVRIACLDRQGRPRRFPDPVRHAFAPFEIQEQPSSNGKPK</sequence>
<dbReference type="Pfam" id="PF13279">
    <property type="entry name" value="4HBT_2"/>
    <property type="match status" value="1"/>
</dbReference>
<gene>
    <name evidence="3" type="primary">ybgC</name>
    <name evidence="3" type="ORF">DKG74_19900</name>
</gene>
<keyword evidence="4" id="KW-1185">Reference proteome</keyword>
<dbReference type="NCBIfam" id="TIGR02799">
    <property type="entry name" value="thio_ybgC"/>
    <property type="match status" value="1"/>
</dbReference>
<dbReference type="CDD" id="cd00586">
    <property type="entry name" value="4HBT"/>
    <property type="match status" value="1"/>
</dbReference>
<evidence type="ECO:0000256" key="2">
    <source>
        <dbReference type="ARBA" id="ARBA00022801"/>
    </source>
</evidence>
<dbReference type="InterPro" id="IPR014166">
    <property type="entry name" value="Tol-Pal_acyl-CoA_thioesterase"/>
</dbReference>
<dbReference type="FunFam" id="3.10.129.10:FF:000004">
    <property type="entry name" value="Tol-pal system-associated acyl-CoA thioesterase"/>
    <property type="match status" value="1"/>
</dbReference>
<dbReference type="AlphaFoldDB" id="A0A317DYN4"/>
<comment type="caution">
    <text evidence="3">The sequence shown here is derived from an EMBL/GenBank/DDBJ whole genome shotgun (WGS) entry which is preliminary data.</text>
</comment>
<dbReference type="Gene3D" id="3.10.129.10">
    <property type="entry name" value="Hotdog Thioesterase"/>
    <property type="match status" value="1"/>
</dbReference>
<proteinExistence type="inferred from homology"/>
<accession>A0A317DYN4</accession>
<dbReference type="OrthoDB" id="9808429at2"/>
<evidence type="ECO:0000256" key="1">
    <source>
        <dbReference type="ARBA" id="ARBA00005953"/>
    </source>
</evidence>
<evidence type="ECO:0000313" key="3">
    <source>
        <dbReference type="EMBL" id="PWR18113.1"/>
    </source>
</evidence>
<dbReference type="InterPro" id="IPR050563">
    <property type="entry name" value="4-hydroxybenzoyl-CoA_TE"/>
</dbReference>
<comment type="similarity">
    <text evidence="1">Belongs to the 4-hydroxybenzoyl-CoA thioesterase family.</text>
</comment>
<dbReference type="PIRSF" id="PIRSF003230">
    <property type="entry name" value="YbgC"/>
    <property type="match status" value="1"/>
</dbReference>
<dbReference type="GO" id="GO:0047617">
    <property type="term" value="F:fatty acyl-CoA hydrolase activity"/>
    <property type="evidence" value="ECO:0007669"/>
    <property type="project" value="TreeGrafter"/>
</dbReference>
<dbReference type="InterPro" id="IPR029069">
    <property type="entry name" value="HotDog_dom_sf"/>
</dbReference>
<reference evidence="3 4" key="1">
    <citation type="submission" date="2018-05" db="EMBL/GenBank/DDBJ databases">
        <title>Zavarzinia sp. HR-AS.</title>
        <authorList>
            <person name="Lee Y."/>
            <person name="Jeon C.O."/>
        </authorList>
    </citation>
    <scope>NUCLEOTIDE SEQUENCE [LARGE SCALE GENOMIC DNA]</scope>
    <source>
        <strain evidence="3 4">HR-AS</strain>
    </source>
</reference>
<keyword evidence="2" id="KW-0378">Hydrolase</keyword>